<feature type="transmembrane region" description="Helical" evidence="5">
    <location>
        <begin position="412"/>
        <end position="429"/>
    </location>
</feature>
<proteinExistence type="predicted"/>
<feature type="transmembrane region" description="Helical" evidence="5">
    <location>
        <begin position="354"/>
        <end position="371"/>
    </location>
</feature>
<dbReference type="PANTHER" id="PTHR11785:SF512">
    <property type="entry name" value="SOBREMESA, ISOFORM B"/>
    <property type="match status" value="1"/>
</dbReference>
<dbReference type="InterPro" id="IPR050598">
    <property type="entry name" value="AminoAcid_Transporter"/>
</dbReference>
<dbReference type="Gene3D" id="1.20.1740.10">
    <property type="entry name" value="Amino acid/polyamine transporter I"/>
    <property type="match status" value="1"/>
</dbReference>
<evidence type="ECO:0000256" key="1">
    <source>
        <dbReference type="ARBA" id="ARBA00004141"/>
    </source>
</evidence>
<feature type="transmembrane region" description="Helical" evidence="5">
    <location>
        <begin position="276"/>
        <end position="294"/>
    </location>
</feature>
<reference evidence="6 7" key="1">
    <citation type="submission" date="2024-01" db="EMBL/GenBank/DDBJ databases">
        <title>Seven novel Bacillus-like species.</title>
        <authorList>
            <person name="Liu G."/>
        </authorList>
    </citation>
    <scope>NUCLEOTIDE SEQUENCE [LARGE SCALE GENOMIC DNA]</scope>
    <source>
        <strain evidence="6 7">FJAT-53711</strain>
    </source>
</reference>
<evidence type="ECO:0000256" key="3">
    <source>
        <dbReference type="ARBA" id="ARBA00022989"/>
    </source>
</evidence>
<dbReference type="Pfam" id="PF13520">
    <property type="entry name" value="AA_permease_2"/>
    <property type="match status" value="1"/>
</dbReference>
<feature type="transmembrane region" description="Helical" evidence="5">
    <location>
        <begin position="124"/>
        <end position="143"/>
    </location>
</feature>
<organism evidence="6 7">
    <name type="scientific">Bacillus yunxiaonensis</name>
    <dbReference type="NCBI Taxonomy" id="3127665"/>
    <lineage>
        <taxon>Bacteria</taxon>
        <taxon>Bacillati</taxon>
        <taxon>Bacillota</taxon>
        <taxon>Bacilli</taxon>
        <taxon>Bacillales</taxon>
        <taxon>Bacillaceae</taxon>
        <taxon>Bacillus</taxon>
    </lineage>
</organism>
<feature type="transmembrane region" description="Helical" evidence="5">
    <location>
        <begin position="86"/>
        <end position="112"/>
    </location>
</feature>
<sequence>MHHDDKNKIGLTVALSIVIGTIIGSGVFMKPGKVLDYAGSSNMAIFAWVIGGILTLASGLTVAEIGAQIPKNGGLYTYLEEIYGRFWGYLSGWMQTLVYGPAIIGTLGLYFSSLVMNFFHIDKVWNLPIAIGTVVFLGVVNSVGTKYGGIVQTVTTIGKMIPIVLIIVMGFWKGNSDVFNVVVPESANQSIGMAILATLFAYDGWILLASIGGEMKNPTKLLPKALTVGILVVTAAYVLINLALLKVLPAPQIVVLSENATAKAAEMLLGEYGGKLISIGVIVSIFGCLNGKILTFPRIPVSMAELGQLPFSKFIAKINDKFKTPANAIFVEILLGIILMLVSDPNKLSEISVFIIYIFYVMTFIGVFILRKRNAGQKREYSVPLYPIVPILAILGSLFVIGSAIINDPVSCFLSIGIVLTGLPVYWYLNKKEVSLNKKKVS</sequence>
<dbReference type="EMBL" id="JBAWSV010000003">
    <property type="protein sequence ID" value="MEI4830075.1"/>
    <property type="molecule type" value="Genomic_DNA"/>
</dbReference>
<feature type="transmembrane region" description="Helical" evidence="5">
    <location>
        <begin position="191"/>
        <end position="213"/>
    </location>
</feature>
<comment type="caution">
    <text evidence="6">The sequence shown here is derived from an EMBL/GenBank/DDBJ whole genome shotgun (WGS) entry which is preliminary data.</text>
</comment>
<keyword evidence="7" id="KW-1185">Reference proteome</keyword>
<keyword evidence="2 5" id="KW-0812">Transmembrane</keyword>
<feature type="transmembrane region" description="Helical" evidence="5">
    <location>
        <begin position="383"/>
        <end position="406"/>
    </location>
</feature>
<dbReference type="PANTHER" id="PTHR11785">
    <property type="entry name" value="AMINO ACID TRANSPORTER"/>
    <property type="match status" value="1"/>
</dbReference>
<protein>
    <submittedName>
        <fullName evidence="6">Amino acid permease</fullName>
    </submittedName>
</protein>
<evidence type="ECO:0000256" key="2">
    <source>
        <dbReference type="ARBA" id="ARBA00022692"/>
    </source>
</evidence>
<evidence type="ECO:0000313" key="7">
    <source>
        <dbReference type="Proteomes" id="UP001367922"/>
    </source>
</evidence>
<evidence type="ECO:0000256" key="5">
    <source>
        <dbReference type="SAM" id="Phobius"/>
    </source>
</evidence>
<name>A0ABU8FVP7_9BACI</name>
<feature type="transmembrane region" description="Helical" evidence="5">
    <location>
        <begin position="225"/>
        <end position="245"/>
    </location>
</feature>
<comment type="subcellular location">
    <subcellularLocation>
        <location evidence="1">Membrane</location>
        <topology evidence="1">Multi-pass membrane protein</topology>
    </subcellularLocation>
</comment>
<accession>A0ABU8FVP7</accession>
<dbReference type="InterPro" id="IPR002293">
    <property type="entry name" value="AA/rel_permease1"/>
</dbReference>
<keyword evidence="3 5" id="KW-1133">Transmembrane helix</keyword>
<dbReference type="Proteomes" id="UP001367922">
    <property type="component" value="Unassembled WGS sequence"/>
</dbReference>
<feature type="transmembrane region" description="Helical" evidence="5">
    <location>
        <begin position="45"/>
        <end position="65"/>
    </location>
</feature>
<feature type="transmembrane region" description="Helical" evidence="5">
    <location>
        <begin position="324"/>
        <end position="342"/>
    </location>
</feature>
<dbReference type="PIRSF" id="PIRSF006060">
    <property type="entry name" value="AA_transporter"/>
    <property type="match status" value="1"/>
</dbReference>
<dbReference type="RefSeq" id="WP_336482403.1">
    <property type="nucleotide sequence ID" value="NZ_JBAWSV010000003.1"/>
</dbReference>
<evidence type="ECO:0000256" key="4">
    <source>
        <dbReference type="ARBA" id="ARBA00023136"/>
    </source>
</evidence>
<feature type="transmembrane region" description="Helical" evidence="5">
    <location>
        <begin position="150"/>
        <end position="171"/>
    </location>
</feature>
<feature type="transmembrane region" description="Helical" evidence="5">
    <location>
        <begin position="9"/>
        <end position="29"/>
    </location>
</feature>
<gene>
    <name evidence="6" type="ORF">WAX78_11480</name>
</gene>
<evidence type="ECO:0000313" key="6">
    <source>
        <dbReference type="EMBL" id="MEI4830075.1"/>
    </source>
</evidence>
<keyword evidence="4 5" id="KW-0472">Membrane</keyword>